<dbReference type="EMBL" id="CP133623">
    <property type="protein sequence ID" value="WMV58504.1"/>
    <property type="molecule type" value="Genomic_DNA"/>
</dbReference>
<name>A0AAF1A343_SOLVR</name>
<feature type="region of interest" description="Disordered" evidence="1">
    <location>
        <begin position="50"/>
        <end position="78"/>
    </location>
</feature>
<protein>
    <submittedName>
        <fullName evidence="2">Uncharacterized protein</fullName>
    </submittedName>
</protein>
<dbReference type="AlphaFoldDB" id="A0AAF1A343"/>
<evidence type="ECO:0000256" key="1">
    <source>
        <dbReference type="SAM" id="MobiDB-lite"/>
    </source>
</evidence>
<proteinExistence type="predicted"/>
<evidence type="ECO:0000313" key="2">
    <source>
        <dbReference type="EMBL" id="WMV58504.1"/>
    </source>
</evidence>
<feature type="region of interest" description="Disordered" evidence="1">
    <location>
        <begin position="1"/>
        <end position="20"/>
    </location>
</feature>
<evidence type="ECO:0000313" key="3">
    <source>
        <dbReference type="Proteomes" id="UP001234989"/>
    </source>
</evidence>
<organism evidence="2 3">
    <name type="scientific">Solanum verrucosum</name>
    <dbReference type="NCBI Taxonomy" id="315347"/>
    <lineage>
        <taxon>Eukaryota</taxon>
        <taxon>Viridiplantae</taxon>
        <taxon>Streptophyta</taxon>
        <taxon>Embryophyta</taxon>
        <taxon>Tracheophyta</taxon>
        <taxon>Spermatophyta</taxon>
        <taxon>Magnoliopsida</taxon>
        <taxon>eudicotyledons</taxon>
        <taxon>Gunneridae</taxon>
        <taxon>Pentapetalae</taxon>
        <taxon>asterids</taxon>
        <taxon>lamiids</taxon>
        <taxon>Solanales</taxon>
        <taxon>Solanaceae</taxon>
        <taxon>Solanoideae</taxon>
        <taxon>Solaneae</taxon>
        <taxon>Solanum</taxon>
    </lineage>
</organism>
<accession>A0AAF1A343</accession>
<reference evidence="2" key="1">
    <citation type="submission" date="2023-08" db="EMBL/GenBank/DDBJ databases">
        <title>A de novo genome assembly of Solanum verrucosum Schlechtendal, a Mexican diploid species geographically isolated from the other diploid A-genome species in potato relatives.</title>
        <authorList>
            <person name="Hosaka K."/>
        </authorList>
    </citation>
    <scope>NUCLEOTIDE SEQUENCE</scope>
    <source>
        <tissue evidence="2">Young leaves</tissue>
    </source>
</reference>
<sequence>MPRDQPKGPRGGPQPWPSKLPRQLAKMLMEGACPHRGLAPPRAKSLVRIADVSPPQEDVVDAGVEEEEGAEAEKRSSVSSEDHDFFKGLVGAGVLPPMQAAQPPANHPIFATVPTVGGALGTDVIFHPLLGPMMTGTEHGVLTMFLKLMPPVFHGSDSEDTFEFILDCYKRLHKLGIVHQHGVEFVTFHIQVEGVRRDGKAKALGKEPKNIGIFHGSYSSFSGRPGLAARPIQLTMPASIGGYSGTPQQNLIQDNQGAAPLSGSNSRPEEWYQRAMVVMAEDVHKVGEEGTSEVAEAGEMFALEFDVVCDVLDALIHVSTPVGEFVIVTHVYRACLVLFMGFQTWADLVIQDMTEFDIILAMTWLSPYYVVLNCNTKSVTLDIPGRERLE</sequence>
<gene>
    <name evidence="2" type="ORF">MTR67_051889</name>
</gene>
<keyword evidence="3" id="KW-1185">Reference proteome</keyword>
<dbReference type="Proteomes" id="UP001234989">
    <property type="component" value="Chromosome 12"/>
</dbReference>
<dbReference type="Pfam" id="PF08284">
    <property type="entry name" value="RVP_2"/>
    <property type="match status" value="1"/>
</dbReference>
<feature type="compositionally biased region" description="Acidic residues" evidence="1">
    <location>
        <begin position="58"/>
        <end position="70"/>
    </location>
</feature>